<proteinExistence type="predicted"/>
<dbReference type="GO" id="GO:0003824">
    <property type="term" value="F:catalytic activity"/>
    <property type="evidence" value="ECO:0007669"/>
    <property type="project" value="InterPro"/>
</dbReference>
<dbReference type="Gene3D" id="3.20.20.60">
    <property type="entry name" value="Phosphoenolpyruvate-binding domains"/>
    <property type="match status" value="1"/>
</dbReference>
<protein>
    <submittedName>
        <fullName evidence="1">Uncharacterized protein</fullName>
    </submittedName>
</protein>
<dbReference type="EMBL" id="MFBY01000026">
    <property type="protein sequence ID" value="OGE13648.1"/>
    <property type="molecule type" value="Genomic_DNA"/>
</dbReference>
<evidence type="ECO:0000313" key="2">
    <source>
        <dbReference type="Proteomes" id="UP000177300"/>
    </source>
</evidence>
<dbReference type="AlphaFoldDB" id="A0A1F5IB83"/>
<dbReference type="Proteomes" id="UP000177300">
    <property type="component" value="Unassembled WGS sequence"/>
</dbReference>
<dbReference type="SUPFAM" id="SSF51621">
    <property type="entry name" value="Phosphoenolpyruvate/pyruvate domain"/>
    <property type="match status" value="1"/>
</dbReference>
<dbReference type="InterPro" id="IPR015813">
    <property type="entry name" value="Pyrv/PenolPyrv_kinase-like_dom"/>
</dbReference>
<name>A0A1F5IB83_9BACT</name>
<organism evidence="1 2">
    <name type="scientific">Candidatus Curtissbacteria bacterium RIFCSPLOWO2_12_FULL_38_9</name>
    <dbReference type="NCBI Taxonomy" id="1797735"/>
    <lineage>
        <taxon>Bacteria</taxon>
        <taxon>Candidatus Curtissiibacteriota</taxon>
    </lineage>
</organism>
<comment type="caution">
    <text evidence="1">The sequence shown here is derived from an EMBL/GenBank/DDBJ whole genome shotgun (WGS) entry which is preliminary data.</text>
</comment>
<accession>A0A1F5IB83</accession>
<evidence type="ECO:0000313" key="1">
    <source>
        <dbReference type="EMBL" id="OGE13648.1"/>
    </source>
</evidence>
<sequence>MNKLEKRMIDNLKELAQIAGVSLIKAEFEAEATRLDEAIRLKEIVDSANMGLILKIGGAEAIRDMFDAQLLDVSGLVAPMIESSYALRKYLDAIETFFPSELKSSISFGINLETINTYDNIEQIFLTKGIKRLKTITVGRVDLACSMGLGRDDINSKSVYNITEEILKKAKKMGFETTIGGGIAIEALPFIKKLAAKKLLDKYETRKVVFPVRKTFYKSQQGILLANEFELLWLENKKNYYAAIYREDDKRISMLKKRLKLGKKVSGKTKQR</sequence>
<dbReference type="InterPro" id="IPR040442">
    <property type="entry name" value="Pyrv_kinase-like_dom_sf"/>
</dbReference>
<reference evidence="1 2" key="1">
    <citation type="journal article" date="2016" name="Nat. Commun.">
        <title>Thousands of microbial genomes shed light on interconnected biogeochemical processes in an aquifer system.</title>
        <authorList>
            <person name="Anantharaman K."/>
            <person name="Brown C.T."/>
            <person name="Hug L.A."/>
            <person name="Sharon I."/>
            <person name="Castelle C.J."/>
            <person name="Probst A.J."/>
            <person name="Thomas B.C."/>
            <person name="Singh A."/>
            <person name="Wilkins M.J."/>
            <person name="Karaoz U."/>
            <person name="Brodie E.L."/>
            <person name="Williams K.H."/>
            <person name="Hubbard S.S."/>
            <person name="Banfield J.F."/>
        </authorList>
    </citation>
    <scope>NUCLEOTIDE SEQUENCE [LARGE SCALE GENOMIC DNA]</scope>
</reference>
<gene>
    <name evidence="1" type="ORF">A3G14_05030</name>
</gene>